<dbReference type="RefSeq" id="WP_131330560.1">
    <property type="nucleotide sequence ID" value="NZ_CP044016.1"/>
</dbReference>
<keyword evidence="2" id="KW-1185">Reference proteome</keyword>
<gene>
    <name evidence="1" type="ORF">E0W69_013405</name>
</gene>
<sequence>MKLSILLLLFNIIILSNILMGCKKTGVSNIWEEKLYRYTNEVYYESPIMYIKGKSITDKNVIASYLNNYSVLSNEKFHIEAGMSKIYEGKVFTTAILIQPKNQVTEINDFTSYKDSVLFDIADNVNGEYHLVQHDSTIIKIFHASNSYFTSCDSIIDGITIKPIQSLIQSYMNLPYDLYKTKGQSFISFKEGNLYRKELNFICNSKNCWSYFSPSLDIISDSLSKLESKDTIVVQRLQFIYK</sequence>
<reference evidence="1 2" key="1">
    <citation type="submission" date="2019-09" db="EMBL/GenBank/DDBJ databases">
        <title>Complete genome sequence of Arachidicoccus sp. B3-10 isolated from apple orchard soil.</title>
        <authorList>
            <person name="Kim H.S."/>
            <person name="Han K.-I."/>
            <person name="Suh M.K."/>
            <person name="Lee K.C."/>
            <person name="Eom M.K."/>
            <person name="Kim J.-S."/>
            <person name="Kang S.W."/>
            <person name="Sin Y."/>
            <person name="Lee J.-S."/>
        </authorList>
    </citation>
    <scope>NUCLEOTIDE SEQUENCE [LARGE SCALE GENOMIC DNA]</scope>
    <source>
        <strain evidence="1 2">B3-10</strain>
    </source>
</reference>
<evidence type="ECO:0000313" key="1">
    <source>
        <dbReference type="EMBL" id="QES89617.1"/>
    </source>
</evidence>
<dbReference type="EMBL" id="CP044016">
    <property type="protein sequence ID" value="QES89617.1"/>
    <property type="molecule type" value="Genomic_DNA"/>
</dbReference>
<evidence type="ECO:0008006" key="3">
    <source>
        <dbReference type="Google" id="ProtNLM"/>
    </source>
</evidence>
<accession>A0A5P2G337</accession>
<dbReference type="PROSITE" id="PS51257">
    <property type="entry name" value="PROKAR_LIPOPROTEIN"/>
    <property type="match status" value="1"/>
</dbReference>
<protein>
    <recommendedName>
        <fullName evidence="3">Lipoprotein</fullName>
    </recommendedName>
</protein>
<proteinExistence type="predicted"/>
<dbReference type="AlphaFoldDB" id="A0A5P2G337"/>
<evidence type="ECO:0000313" key="2">
    <source>
        <dbReference type="Proteomes" id="UP000292424"/>
    </source>
</evidence>
<dbReference type="Proteomes" id="UP000292424">
    <property type="component" value="Chromosome"/>
</dbReference>
<name>A0A5P2G337_9BACT</name>
<dbReference type="KEGG" id="arac:E0W69_013405"/>
<organism evidence="1 2">
    <name type="scientific">Rhizosphaericola mali</name>
    <dbReference type="NCBI Taxonomy" id="2545455"/>
    <lineage>
        <taxon>Bacteria</taxon>
        <taxon>Pseudomonadati</taxon>
        <taxon>Bacteroidota</taxon>
        <taxon>Chitinophagia</taxon>
        <taxon>Chitinophagales</taxon>
        <taxon>Chitinophagaceae</taxon>
        <taxon>Rhizosphaericola</taxon>
    </lineage>
</organism>